<organism evidence="1 2">
    <name type="scientific">Saccharopolyspora hirsuta</name>
    <dbReference type="NCBI Taxonomy" id="1837"/>
    <lineage>
        <taxon>Bacteria</taxon>
        <taxon>Bacillati</taxon>
        <taxon>Actinomycetota</taxon>
        <taxon>Actinomycetes</taxon>
        <taxon>Pseudonocardiales</taxon>
        <taxon>Pseudonocardiaceae</taxon>
        <taxon>Saccharopolyspora</taxon>
    </lineage>
</organism>
<name>A0A5M7BPG9_SACHI</name>
<proteinExistence type="predicted"/>
<sequence length="69" mass="7950">MTIQQGADFLNVSRPYLVHLLEKGENEFRTAGTDRLVRVEALIEHLRRDDQCRRAAADELARPTREMGL</sequence>
<evidence type="ECO:0000313" key="2">
    <source>
        <dbReference type="Proteomes" id="UP000323946"/>
    </source>
</evidence>
<reference evidence="1 2" key="1">
    <citation type="submission" date="2019-09" db="EMBL/GenBank/DDBJ databases">
        <title>Draft genome sequence of the thermophilic Saccharopolyspora hirsuta VKM Ac-666T.</title>
        <authorList>
            <person name="Lobastova T.G."/>
            <person name="Fokina V."/>
            <person name="Bragin E.Y."/>
            <person name="Shtratnikova V.Y."/>
            <person name="Starodumova I.P."/>
            <person name="Tarlachkov S.V."/>
            <person name="Donova M.V."/>
        </authorList>
    </citation>
    <scope>NUCLEOTIDE SEQUENCE [LARGE SCALE GENOMIC DNA]</scope>
    <source>
        <strain evidence="1 2">VKM Ac-666</strain>
    </source>
</reference>
<gene>
    <name evidence="1" type="ORF">F1721_26265</name>
</gene>
<evidence type="ECO:0000313" key="1">
    <source>
        <dbReference type="EMBL" id="KAA5829174.1"/>
    </source>
</evidence>
<protein>
    <recommendedName>
        <fullName evidence="3">Helix-turn-helix domain-containing protein</fullName>
    </recommendedName>
</protein>
<dbReference type="Proteomes" id="UP000323946">
    <property type="component" value="Unassembled WGS sequence"/>
</dbReference>
<comment type="caution">
    <text evidence="1">The sequence shown here is derived from an EMBL/GenBank/DDBJ whole genome shotgun (WGS) entry which is preliminary data.</text>
</comment>
<dbReference type="AlphaFoldDB" id="A0A5M7BPG9"/>
<dbReference type="RefSeq" id="WP_150069458.1">
    <property type="nucleotide sequence ID" value="NZ_VWPH01000013.1"/>
</dbReference>
<accession>A0A5M7BPG9</accession>
<keyword evidence="2" id="KW-1185">Reference proteome</keyword>
<dbReference type="EMBL" id="VWPH01000013">
    <property type="protein sequence ID" value="KAA5829174.1"/>
    <property type="molecule type" value="Genomic_DNA"/>
</dbReference>
<dbReference type="OrthoDB" id="26212at2"/>
<evidence type="ECO:0008006" key="3">
    <source>
        <dbReference type="Google" id="ProtNLM"/>
    </source>
</evidence>
<dbReference type="SMR" id="A0A5M7BPG9"/>